<dbReference type="PANTHER" id="PTHR24260">
    <property type="match status" value="1"/>
</dbReference>
<dbReference type="SUPFAM" id="SSF50494">
    <property type="entry name" value="Trypsin-like serine proteases"/>
    <property type="match status" value="1"/>
</dbReference>
<keyword evidence="5" id="KW-1185">Reference proteome</keyword>
<dbReference type="InterPro" id="IPR009003">
    <property type="entry name" value="Peptidase_S1_PA"/>
</dbReference>
<evidence type="ECO:0000256" key="2">
    <source>
        <dbReference type="SAM" id="SignalP"/>
    </source>
</evidence>
<comment type="caution">
    <text evidence="4">The sequence shown here is derived from an EMBL/GenBank/DDBJ whole genome shotgun (WGS) entry which is preliminary data.</text>
</comment>
<accession>A0A834M7G7</accession>
<feature type="chain" id="PRO_5032891721" description="Peptidase S1 domain-containing protein" evidence="2">
    <location>
        <begin position="22"/>
        <end position="480"/>
    </location>
</feature>
<evidence type="ECO:0000259" key="3">
    <source>
        <dbReference type="PROSITE" id="PS50240"/>
    </source>
</evidence>
<name>A0A834M7G7_RHYFE</name>
<dbReference type="PROSITE" id="PS50240">
    <property type="entry name" value="TRYPSIN_DOM"/>
    <property type="match status" value="1"/>
</dbReference>
<proteinExistence type="predicted"/>
<evidence type="ECO:0000256" key="1">
    <source>
        <dbReference type="SAM" id="Coils"/>
    </source>
</evidence>
<evidence type="ECO:0000313" key="4">
    <source>
        <dbReference type="EMBL" id="KAF7273463.1"/>
    </source>
</evidence>
<dbReference type="GO" id="GO:0006508">
    <property type="term" value="P:proteolysis"/>
    <property type="evidence" value="ECO:0007669"/>
    <property type="project" value="InterPro"/>
</dbReference>
<dbReference type="InterPro" id="IPR051333">
    <property type="entry name" value="CLIP_Serine_Protease"/>
</dbReference>
<keyword evidence="1" id="KW-0175">Coiled coil</keyword>
<feature type="domain" description="Peptidase S1" evidence="3">
    <location>
        <begin position="14"/>
        <end position="245"/>
    </location>
</feature>
<dbReference type="InterPro" id="IPR043504">
    <property type="entry name" value="Peptidase_S1_PA_chymotrypsin"/>
</dbReference>
<dbReference type="EMBL" id="JAACXV010013410">
    <property type="protein sequence ID" value="KAF7273463.1"/>
    <property type="molecule type" value="Genomic_DNA"/>
</dbReference>
<reference evidence="4" key="1">
    <citation type="submission" date="2020-08" db="EMBL/GenBank/DDBJ databases">
        <title>Genome sequencing and assembly of the red palm weevil Rhynchophorus ferrugineus.</title>
        <authorList>
            <person name="Dias G.B."/>
            <person name="Bergman C.M."/>
            <person name="Manee M."/>
        </authorList>
    </citation>
    <scope>NUCLEOTIDE SEQUENCE</scope>
    <source>
        <strain evidence="4">AA-2017</strain>
        <tissue evidence="4">Whole larva</tissue>
    </source>
</reference>
<protein>
    <recommendedName>
        <fullName evidence="3">Peptidase S1 domain-containing protein</fullName>
    </recommendedName>
</protein>
<sequence length="480" mass="53995">MDKSKFQIVLLTALIASYVSQECKDVKPDKFPYQAIVKSSVTCGGALISARHVVTLASCVYGSKEVKVFLGFYGYPYEQRNWNEPQAQICKSKQIIIHDSFIKLSPTKYINNVAIAVLIQPARLTSAVQPIALSTEAPLPGSYLNVSGWTAKNNHKLRYCRASILNTDTCSYQFGSELLPSQEFCLQWYTSTRLNLIGNIITANGQLVGFQSFTPKCLKTTKTCTGNDVITNILPFVRWIQASTGIPLRTPNTCSSNATVGQQQITQDYKDQLANINKELERLSSVQSRDTNEIFSKIKNVTEQCQQLSKGDVDVKYQKEISELRALIESNKVQLLLVEKTQNTTLDAINELKNDVSQQHNDSQALSNLIDAKCKECKTDMEKQVKLIEDLEKNNMRDVNEKLQFLSDEIVSLYKNLSNIKQEVDQKPASKDIVAINKQLIVEEVKKENQNILNHIASLNRTLQSLLQKLQTTIVFPELT</sequence>
<gene>
    <name evidence="4" type="ORF">GWI33_013827</name>
</gene>
<feature type="signal peptide" evidence="2">
    <location>
        <begin position="1"/>
        <end position="21"/>
    </location>
</feature>
<dbReference type="Gene3D" id="2.40.10.10">
    <property type="entry name" value="Trypsin-like serine proteases"/>
    <property type="match status" value="1"/>
</dbReference>
<evidence type="ECO:0000313" key="5">
    <source>
        <dbReference type="Proteomes" id="UP000625711"/>
    </source>
</evidence>
<dbReference type="AlphaFoldDB" id="A0A834M7G7"/>
<dbReference type="Pfam" id="PF00089">
    <property type="entry name" value="Trypsin"/>
    <property type="match status" value="1"/>
</dbReference>
<organism evidence="4 5">
    <name type="scientific">Rhynchophorus ferrugineus</name>
    <name type="common">Red palm weevil</name>
    <name type="synonym">Curculio ferrugineus</name>
    <dbReference type="NCBI Taxonomy" id="354439"/>
    <lineage>
        <taxon>Eukaryota</taxon>
        <taxon>Metazoa</taxon>
        <taxon>Ecdysozoa</taxon>
        <taxon>Arthropoda</taxon>
        <taxon>Hexapoda</taxon>
        <taxon>Insecta</taxon>
        <taxon>Pterygota</taxon>
        <taxon>Neoptera</taxon>
        <taxon>Endopterygota</taxon>
        <taxon>Coleoptera</taxon>
        <taxon>Polyphaga</taxon>
        <taxon>Cucujiformia</taxon>
        <taxon>Curculionidae</taxon>
        <taxon>Dryophthorinae</taxon>
        <taxon>Rhynchophorus</taxon>
    </lineage>
</organism>
<feature type="coiled-coil region" evidence="1">
    <location>
        <begin position="374"/>
        <end position="469"/>
    </location>
</feature>
<dbReference type="SMART" id="SM00020">
    <property type="entry name" value="Tryp_SPc"/>
    <property type="match status" value="1"/>
</dbReference>
<dbReference type="InterPro" id="IPR001254">
    <property type="entry name" value="Trypsin_dom"/>
</dbReference>
<dbReference type="Proteomes" id="UP000625711">
    <property type="component" value="Unassembled WGS sequence"/>
</dbReference>
<dbReference type="PANTHER" id="PTHR24260:SF136">
    <property type="entry name" value="GH08193P-RELATED"/>
    <property type="match status" value="1"/>
</dbReference>
<dbReference type="GO" id="GO:0004252">
    <property type="term" value="F:serine-type endopeptidase activity"/>
    <property type="evidence" value="ECO:0007669"/>
    <property type="project" value="InterPro"/>
</dbReference>
<keyword evidence="2" id="KW-0732">Signal</keyword>
<dbReference type="OrthoDB" id="7720382at2759"/>